<dbReference type="EMBL" id="BKAU01000005">
    <property type="protein sequence ID" value="GEP97764.1"/>
    <property type="molecule type" value="Genomic_DNA"/>
</dbReference>
<sequence>MATTKNTGNMGFGKLRNASEPLTIHLEDEPYILSEEALKKKVEAKLLRKRDWFYPKLKFISIKDNVLKLLNTHKEVSHEMTVYIEPDQLHISCSCGTQVETLCLHTYKALERLIWYRSTDYFARYRPDGIMQIGTAHEKYFDRKVTDTGLDIKPKTSLGSVYKLGDKLEGLSFTDVMNLPQAAPQRIQGREAGITYILMNAFRNRYLTFLFPCLGVLNKAGTDVKGFHHFISDTQKEYDTLLTDEQRALNIICLEMWQQTEKQSGSLIEGEPEKERSPIGIFSLWEKAMPLLLQQEFIYRYSLYGKRELKEKPSRGRIERISLLKDTPRLHFQLLDKGAFYQLQMKVTIRDKKVNKYNAETTFFIGEDKKLYLLASLKDAGVVQWMQKSGGYITIFKEHFSAFEQEYLNSLRECYSVNTVKGYK</sequence>
<reference evidence="1 2" key="1">
    <citation type="submission" date="2019-07" db="EMBL/GenBank/DDBJ databases">
        <title>Whole genome shotgun sequence of Chitinophaga cymbidii NBRC 109752.</title>
        <authorList>
            <person name="Hosoyama A."/>
            <person name="Uohara A."/>
            <person name="Ohji S."/>
            <person name="Ichikawa N."/>
        </authorList>
    </citation>
    <scope>NUCLEOTIDE SEQUENCE [LARGE SCALE GENOMIC DNA]</scope>
    <source>
        <strain evidence="1 2">NBRC 109752</strain>
    </source>
</reference>
<name>A0A512RQ05_9BACT</name>
<gene>
    <name evidence="1" type="ORF">CCY01nite_40240</name>
</gene>
<comment type="caution">
    <text evidence="1">The sequence shown here is derived from an EMBL/GenBank/DDBJ whole genome shotgun (WGS) entry which is preliminary data.</text>
</comment>
<dbReference type="AlphaFoldDB" id="A0A512RQ05"/>
<dbReference type="Proteomes" id="UP000321436">
    <property type="component" value="Unassembled WGS sequence"/>
</dbReference>
<evidence type="ECO:0008006" key="3">
    <source>
        <dbReference type="Google" id="ProtNLM"/>
    </source>
</evidence>
<dbReference type="OrthoDB" id="631891at2"/>
<protein>
    <recommendedName>
        <fullName evidence="3">SWIM-type domain-containing protein</fullName>
    </recommendedName>
</protein>
<evidence type="ECO:0000313" key="1">
    <source>
        <dbReference type="EMBL" id="GEP97764.1"/>
    </source>
</evidence>
<evidence type="ECO:0000313" key="2">
    <source>
        <dbReference type="Proteomes" id="UP000321436"/>
    </source>
</evidence>
<keyword evidence="2" id="KW-1185">Reference proteome</keyword>
<dbReference type="RefSeq" id="WP_146865666.1">
    <property type="nucleotide sequence ID" value="NZ_BKAU01000005.1"/>
</dbReference>
<organism evidence="1 2">
    <name type="scientific">Chitinophaga cymbidii</name>
    <dbReference type="NCBI Taxonomy" id="1096750"/>
    <lineage>
        <taxon>Bacteria</taxon>
        <taxon>Pseudomonadati</taxon>
        <taxon>Bacteroidota</taxon>
        <taxon>Chitinophagia</taxon>
        <taxon>Chitinophagales</taxon>
        <taxon>Chitinophagaceae</taxon>
        <taxon>Chitinophaga</taxon>
    </lineage>
</organism>
<proteinExistence type="predicted"/>
<accession>A0A512RQ05</accession>